<keyword evidence="10" id="KW-1185">Reference proteome</keyword>
<feature type="transmembrane region" description="Helical" evidence="8">
    <location>
        <begin position="44"/>
        <end position="63"/>
    </location>
</feature>
<feature type="transmembrane region" description="Helical" evidence="8">
    <location>
        <begin position="69"/>
        <end position="89"/>
    </location>
</feature>
<evidence type="ECO:0000256" key="3">
    <source>
        <dbReference type="ARBA" id="ARBA00022679"/>
    </source>
</evidence>
<keyword evidence="2" id="KW-1003">Cell membrane</keyword>
<dbReference type="AlphaFoldDB" id="A0A1U9KTT4"/>
<dbReference type="OrthoDB" id="9783652at2"/>
<dbReference type="GO" id="GO:0009103">
    <property type="term" value="P:lipopolysaccharide biosynthetic process"/>
    <property type="evidence" value="ECO:0007669"/>
    <property type="project" value="TreeGrafter"/>
</dbReference>
<evidence type="ECO:0000313" key="9">
    <source>
        <dbReference type="EMBL" id="AQS89248.1"/>
    </source>
</evidence>
<feature type="transmembrane region" description="Helical" evidence="8">
    <location>
        <begin position="297"/>
        <end position="315"/>
    </location>
</feature>
<keyword evidence="3" id="KW-0808">Transferase</keyword>
<feature type="binding site" evidence="7">
    <location>
        <position position="201"/>
    </location>
    <ligand>
        <name>Mg(2+)</name>
        <dbReference type="ChEBI" id="CHEBI:18420"/>
    </ligand>
</feature>
<name>A0A1U9KTT4_9PROT</name>
<keyword evidence="6 8" id="KW-0472">Membrane</keyword>
<protein>
    <submittedName>
        <fullName evidence="9">Uncharacterized protein</fullName>
    </submittedName>
</protein>
<comment type="cofactor">
    <cofactor evidence="7">
        <name>Mg(2+)</name>
        <dbReference type="ChEBI" id="CHEBI:18420"/>
    </cofactor>
</comment>
<dbReference type="GO" id="GO:0005886">
    <property type="term" value="C:plasma membrane"/>
    <property type="evidence" value="ECO:0007669"/>
    <property type="project" value="UniProtKB-SubCell"/>
</dbReference>
<dbReference type="GO" id="GO:0071555">
    <property type="term" value="P:cell wall organization"/>
    <property type="evidence" value="ECO:0007669"/>
    <property type="project" value="TreeGrafter"/>
</dbReference>
<dbReference type="KEGG" id="nch:A0U93_03295"/>
<gene>
    <name evidence="9" type="ORF">A0U93_03295</name>
</gene>
<reference evidence="9 10" key="1">
    <citation type="submission" date="2016-03" db="EMBL/GenBank/DDBJ databases">
        <title>Acetic acid bacteria sequencing.</title>
        <authorList>
            <person name="Brandt J."/>
            <person name="Jakob F."/>
            <person name="Vogel R.F."/>
        </authorList>
    </citation>
    <scope>NUCLEOTIDE SEQUENCE [LARGE SCALE GENOMIC DNA]</scope>
    <source>
        <strain evidence="9 10">NBRC 101099</strain>
    </source>
</reference>
<evidence type="ECO:0000256" key="6">
    <source>
        <dbReference type="ARBA" id="ARBA00023136"/>
    </source>
</evidence>
<dbReference type="InterPro" id="IPR000715">
    <property type="entry name" value="Glycosyl_transferase_4"/>
</dbReference>
<feature type="transmembrane region" description="Helical" evidence="8">
    <location>
        <begin position="173"/>
        <end position="190"/>
    </location>
</feature>
<evidence type="ECO:0000256" key="7">
    <source>
        <dbReference type="PIRSR" id="PIRSR600715-1"/>
    </source>
</evidence>
<feature type="transmembrane region" description="Helical" evidence="8">
    <location>
        <begin position="149"/>
        <end position="167"/>
    </location>
</feature>
<dbReference type="GO" id="GO:0046872">
    <property type="term" value="F:metal ion binding"/>
    <property type="evidence" value="ECO:0007669"/>
    <property type="project" value="UniProtKB-KW"/>
</dbReference>
<dbReference type="PANTHER" id="PTHR22926">
    <property type="entry name" value="PHOSPHO-N-ACETYLMURAMOYL-PENTAPEPTIDE-TRANSFERASE"/>
    <property type="match status" value="1"/>
</dbReference>
<feature type="binding site" evidence="7">
    <location>
        <position position="141"/>
    </location>
    <ligand>
        <name>Mg(2+)</name>
        <dbReference type="ChEBI" id="CHEBI:18420"/>
    </ligand>
</feature>
<dbReference type="GO" id="GO:0044038">
    <property type="term" value="P:cell wall macromolecule biosynthetic process"/>
    <property type="evidence" value="ECO:0007669"/>
    <property type="project" value="TreeGrafter"/>
</dbReference>
<feature type="transmembrane region" description="Helical" evidence="8">
    <location>
        <begin position="225"/>
        <end position="244"/>
    </location>
</feature>
<organism evidence="9 10">
    <name type="scientific">Neoasaia chiangmaiensis</name>
    <dbReference type="NCBI Taxonomy" id="320497"/>
    <lineage>
        <taxon>Bacteria</taxon>
        <taxon>Pseudomonadati</taxon>
        <taxon>Pseudomonadota</taxon>
        <taxon>Alphaproteobacteria</taxon>
        <taxon>Acetobacterales</taxon>
        <taxon>Acetobacteraceae</taxon>
        <taxon>Neoasaia</taxon>
    </lineage>
</organism>
<evidence type="ECO:0000256" key="1">
    <source>
        <dbReference type="ARBA" id="ARBA00004651"/>
    </source>
</evidence>
<dbReference type="Proteomes" id="UP000188604">
    <property type="component" value="Chromosome"/>
</dbReference>
<keyword evidence="4 8" id="KW-0812">Transmembrane</keyword>
<dbReference type="EMBL" id="CP014691">
    <property type="protein sequence ID" value="AQS89248.1"/>
    <property type="molecule type" value="Genomic_DNA"/>
</dbReference>
<dbReference type="GO" id="GO:0016780">
    <property type="term" value="F:phosphotransferase activity, for other substituted phosphate groups"/>
    <property type="evidence" value="ECO:0007669"/>
    <property type="project" value="InterPro"/>
</dbReference>
<evidence type="ECO:0000256" key="2">
    <source>
        <dbReference type="ARBA" id="ARBA00022475"/>
    </source>
</evidence>
<keyword evidence="5 8" id="KW-1133">Transmembrane helix</keyword>
<feature type="transmembrane region" description="Helical" evidence="8">
    <location>
        <begin position="6"/>
        <end position="23"/>
    </location>
</feature>
<evidence type="ECO:0000313" key="10">
    <source>
        <dbReference type="Proteomes" id="UP000188604"/>
    </source>
</evidence>
<evidence type="ECO:0000256" key="4">
    <source>
        <dbReference type="ARBA" id="ARBA00022692"/>
    </source>
</evidence>
<dbReference type="PANTHER" id="PTHR22926:SF3">
    <property type="entry name" value="UNDECAPRENYL-PHOSPHATE ALPHA-N-ACETYLGLUCOSAMINYL 1-PHOSPHATE TRANSFERASE"/>
    <property type="match status" value="1"/>
</dbReference>
<feature type="transmembrane region" description="Helical" evidence="8">
    <location>
        <begin position="202"/>
        <end position="219"/>
    </location>
</feature>
<feature type="transmembrane region" description="Helical" evidence="8">
    <location>
        <begin position="264"/>
        <end position="291"/>
    </location>
</feature>
<sequence length="326" mass="34841">MLWPLFVLIVAMLLCAFLVQFMMHVGVMDIPGHRSSHDRPIPKGGGVGIVTAFALGLPILRAAVGLPPLTSETLCLLCGTVFLAVVSWLDDMYSFPARHKLLAQAVASCLILGAAGWIGSSMWHLAIPGLIWLLYITNATNFIDGINGLASGSLMIASAVLGLVFLAHHDTASALPAVMLAACLLAFLPFNFPRASIFMGDVGSQGAGLVMGWMGLVALDTLSEPLLVPMLMSGILYDVAFTLVRRAIAGARLSQAHRSHLYQLAVRSGSSPILVTTLYWCFVVWGGIVAWSGSTTSVAIVAIMVPQIIWTVVTIHRARQLISQPW</sequence>
<dbReference type="STRING" id="320497.A0U93_03295"/>
<dbReference type="CDD" id="cd06854">
    <property type="entry name" value="GT_WbpL_WbcO_like"/>
    <property type="match status" value="1"/>
</dbReference>
<accession>A0A1U9KTT4</accession>
<keyword evidence="7" id="KW-0460">Magnesium</keyword>
<dbReference type="Pfam" id="PF00953">
    <property type="entry name" value="Glycos_transf_4"/>
    <property type="match status" value="1"/>
</dbReference>
<evidence type="ECO:0000256" key="5">
    <source>
        <dbReference type="ARBA" id="ARBA00022989"/>
    </source>
</evidence>
<keyword evidence="7" id="KW-0479">Metal-binding</keyword>
<proteinExistence type="predicted"/>
<comment type="subcellular location">
    <subcellularLocation>
        <location evidence="1">Cell membrane</location>
        <topology evidence="1">Multi-pass membrane protein</topology>
    </subcellularLocation>
</comment>
<evidence type="ECO:0000256" key="8">
    <source>
        <dbReference type="SAM" id="Phobius"/>
    </source>
</evidence>